<evidence type="ECO:0000313" key="2">
    <source>
        <dbReference type="EMBL" id="QHS92470.1"/>
    </source>
</evidence>
<sequence length="345" mass="39751">MASPKKATSMISVAREYSHQRPLVPEQHRMISQKIHLPSLPSRPFKMADYKFIDIIGSGAQGVIYRARDLVTGETVIIKQIKKLISPSKNNNEWSIINEVESLSAVETICQHHAWENPGFPSANVLCWSRFGESQTNFYIVTEYLGDYLTFREMMENEQPCTDSTVKQMIQQLITGLQMIHQVNVAHRDIKPENVMVKLHPLNIKYIDFGLSCHDDKCQDKKNVGSAIYMAPELMNTQTLPTHLEQWFKADIWSLGCMILELIAGSQDGKYDRSFVDIINGTDFQDLDSLFAFIRGLEETKMQTVYLTRYLDYCRQYRVDVQLIQYAKHVVFPTMVTINPDDRKL</sequence>
<dbReference type="EMBL" id="MN739179">
    <property type="protein sequence ID" value="QHS92470.1"/>
    <property type="molecule type" value="Genomic_DNA"/>
</dbReference>
<dbReference type="GO" id="GO:0044773">
    <property type="term" value="P:mitotic DNA damage checkpoint signaling"/>
    <property type="evidence" value="ECO:0007669"/>
    <property type="project" value="TreeGrafter"/>
</dbReference>
<protein>
    <recommendedName>
        <fullName evidence="1">Protein kinase domain-containing protein</fullName>
    </recommendedName>
</protein>
<reference evidence="2" key="1">
    <citation type="journal article" date="2020" name="Nature">
        <title>Giant virus diversity and host interactions through global metagenomics.</title>
        <authorList>
            <person name="Schulz F."/>
            <person name="Roux S."/>
            <person name="Paez-Espino D."/>
            <person name="Jungbluth S."/>
            <person name="Walsh D.A."/>
            <person name="Denef V.J."/>
            <person name="McMahon K.D."/>
            <person name="Konstantinidis K.T."/>
            <person name="Eloe-Fadrosh E.A."/>
            <person name="Kyrpides N.C."/>
            <person name="Woyke T."/>
        </authorList>
    </citation>
    <scope>NUCLEOTIDE SEQUENCE</scope>
    <source>
        <strain evidence="2">GVMAG-M-3300014204-73</strain>
    </source>
</reference>
<dbReference type="SMART" id="SM00220">
    <property type="entry name" value="S_TKc"/>
    <property type="match status" value="1"/>
</dbReference>
<proteinExistence type="predicted"/>
<dbReference type="CDD" id="cd00180">
    <property type="entry name" value="PKc"/>
    <property type="match status" value="1"/>
</dbReference>
<dbReference type="SUPFAM" id="SSF56112">
    <property type="entry name" value="Protein kinase-like (PK-like)"/>
    <property type="match status" value="1"/>
</dbReference>
<accession>A0A6C0BK81</accession>
<dbReference type="PANTHER" id="PTHR44167">
    <property type="entry name" value="OVARIAN-SPECIFIC SERINE/THREONINE-PROTEIN KINASE LOK-RELATED"/>
    <property type="match status" value="1"/>
</dbReference>
<dbReference type="PANTHER" id="PTHR44167:SF24">
    <property type="entry name" value="SERINE_THREONINE-PROTEIN KINASE CHK2"/>
    <property type="match status" value="1"/>
</dbReference>
<organism evidence="2">
    <name type="scientific">viral metagenome</name>
    <dbReference type="NCBI Taxonomy" id="1070528"/>
    <lineage>
        <taxon>unclassified sequences</taxon>
        <taxon>metagenomes</taxon>
        <taxon>organismal metagenomes</taxon>
    </lineage>
</organism>
<dbReference type="InterPro" id="IPR000719">
    <property type="entry name" value="Prot_kinase_dom"/>
</dbReference>
<feature type="domain" description="Protein kinase" evidence="1">
    <location>
        <begin position="50"/>
        <end position="345"/>
    </location>
</feature>
<name>A0A6C0BK81_9ZZZZ</name>
<dbReference type="GO" id="GO:0005524">
    <property type="term" value="F:ATP binding"/>
    <property type="evidence" value="ECO:0007669"/>
    <property type="project" value="InterPro"/>
</dbReference>
<evidence type="ECO:0000259" key="1">
    <source>
        <dbReference type="PROSITE" id="PS50011"/>
    </source>
</evidence>
<dbReference type="InterPro" id="IPR008271">
    <property type="entry name" value="Ser/Thr_kinase_AS"/>
</dbReference>
<dbReference type="Pfam" id="PF00069">
    <property type="entry name" value="Pkinase"/>
    <property type="match status" value="1"/>
</dbReference>
<dbReference type="InterPro" id="IPR011009">
    <property type="entry name" value="Kinase-like_dom_sf"/>
</dbReference>
<dbReference type="PROSITE" id="PS50011">
    <property type="entry name" value="PROTEIN_KINASE_DOM"/>
    <property type="match status" value="1"/>
</dbReference>
<dbReference type="GO" id="GO:0004674">
    <property type="term" value="F:protein serine/threonine kinase activity"/>
    <property type="evidence" value="ECO:0007669"/>
    <property type="project" value="TreeGrafter"/>
</dbReference>
<dbReference type="GO" id="GO:0005634">
    <property type="term" value="C:nucleus"/>
    <property type="evidence" value="ECO:0007669"/>
    <property type="project" value="TreeGrafter"/>
</dbReference>
<dbReference type="Gene3D" id="1.10.510.10">
    <property type="entry name" value="Transferase(Phosphotransferase) domain 1"/>
    <property type="match status" value="1"/>
</dbReference>
<dbReference type="PROSITE" id="PS00108">
    <property type="entry name" value="PROTEIN_KINASE_ST"/>
    <property type="match status" value="1"/>
</dbReference>
<dbReference type="AlphaFoldDB" id="A0A6C0BK81"/>